<dbReference type="GO" id="GO:0042597">
    <property type="term" value="C:periplasmic space"/>
    <property type="evidence" value="ECO:0007669"/>
    <property type="project" value="InterPro"/>
</dbReference>
<evidence type="ECO:0000313" key="5">
    <source>
        <dbReference type="EMBL" id="MPR36337.1"/>
    </source>
</evidence>
<name>A0A7C9BL65_9BACT</name>
<evidence type="ECO:0000259" key="4">
    <source>
        <dbReference type="Pfam" id="PF05426"/>
    </source>
</evidence>
<keyword evidence="2" id="KW-0456">Lyase</keyword>
<dbReference type="SUPFAM" id="SSF48230">
    <property type="entry name" value="Chondroitin AC/alginate lyase"/>
    <property type="match status" value="1"/>
</dbReference>
<dbReference type="EMBL" id="WHLY01000002">
    <property type="protein sequence ID" value="MPR36337.1"/>
    <property type="molecule type" value="Genomic_DNA"/>
</dbReference>
<evidence type="ECO:0000256" key="1">
    <source>
        <dbReference type="ARBA" id="ARBA00022729"/>
    </source>
</evidence>
<feature type="chain" id="PRO_5028804407" description="Alginate lyase domain-containing protein" evidence="3">
    <location>
        <begin position="20"/>
        <end position="399"/>
    </location>
</feature>
<comment type="caution">
    <text evidence="5">The sequence shown here is derived from an EMBL/GenBank/DDBJ whole genome shotgun (WGS) entry which is preliminary data.</text>
</comment>
<protein>
    <recommendedName>
        <fullName evidence="4">Alginate lyase domain-containing protein</fullName>
    </recommendedName>
</protein>
<gene>
    <name evidence="5" type="ORF">GBK04_24075</name>
</gene>
<dbReference type="Pfam" id="PF05426">
    <property type="entry name" value="Alginate_lyase"/>
    <property type="match status" value="1"/>
</dbReference>
<keyword evidence="6" id="KW-1185">Reference proteome</keyword>
<reference evidence="5 6" key="1">
    <citation type="submission" date="2019-10" db="EMBL/GenBank/DDBJ databases">
        <title>Draft Genome Sequence of Cytophagaceae sp. SJW1-29.</title>
        <authorList>
            <person name="Choi A."/>
        </authorList>
    </citation>
    <scope>NUCLEOTIDE SEQUENCE [LARGE SCALE GENOMIC DNA]</scope>
    <source>
        <strain evidence="5 6">SJW1-29</strain>
    </source>
</reference>
<dbReference type="InterPro" id="IPR008929">
    <property type="entry name" value="Chondroitin_lyas"/>
</dbReference>
<evidence type="ECO:0000256" key="2">
    <source>
        <dbReference type="ARBA" id="ARBA00023239"/>
    </source>
</evidence>
<feature type="signal peptide" evidence="3">
    <location>
        <begin position="1"/>
        <end position="19"/>
    </location>
</feature>
<proteinExistence type="predicted"/>
<sequence length="399" mass="44899">MPFSMNTLSLILFSLFATIAPTVPKTLVLDGGTLAQNARAIENRSAPEKIKALGQLVQKADAVVKAGRLYSVMQKTQLPPSGNKHDYMSQGPYWWPDPSKPDGKPYIRKDGQRNPEINGITDHDQLHDMIVDSELMALAYYFTNEEKYAQFAQRLLSTWFLDEGTQMNPHLNYGQGIPGITEGRGIGIIDSRELYRVIDAAILLQTSKSWTAANHAALKNWFSDYLTWLTTSPIGLDEADEHNNHGTYYDVQVVASALFCGREDVAKKQLDTTKARLASQLQPDGSQPHELARTLSWNYTNMNLYGFMVLARLAEHVSVDLWNYQTADGKGIHKAIDWLIPYLGNEKEWKYQQIKARPYDLTGSILKEAARKYKKTDYGAKADSLPTSTSEDYRAILTL</sequence>
<keyword evidence="1 3" id="KW-0732">Signal</keyword>
<dbReference type="GO" id="GO:0016829">
    <property type="term" value="F:lyase activity"/>
    <property type="evidence" value="ECO:0007669"/>
    <property type="project" value="UniProtKB-KW"/>
</dbReference>
<dbReference type="Gene3D" id="1.50.10.100">
    <property type="entry name" value="Chondroitin AC/alginate lyase"/>
    <property type="match status" value="1"/>
</dbReference>
<evidence type="ECO:0000313" key="6">
    <source>
        <dbReference type="Proteomes" id="UP000479293"/>
    </source>
</evidence>
<accession>A0A7C9BL65</accession>
<evidence type="ECO:0000256" key="3">
    <source>
        <dbReference type="SAM" id="SignalP"/>
    </source>
</evidence>
<dbReference type="InterPro" id="IPR008397">
    <property type="entry name" value="Alginate_lyase_dom"/>
</dbReference>
<dbReference type="AlphaFoldDB" id="A0A7C9BL65"/>
<dbReference type="Proteomes" id="UP000479293">
    <property type="component" value="Unassembled WGS sequence"/>
</dbReference>
<feature type="domain" description="Alginate lyase" evidence="4">
    <location>
        <begin position="71"/>
        <end position="349"/>
    </location>
</feature>
<organism evidence="5 6">
    <name type="scientific">Salmonirosea aquatica</name>
    <dbReference type="NCBI Taxonomy" id="2654236"/>
    <lineage>
        <taxon>Bacteria</taxon>
        <taxon>Pseudomonadati</taxon>
        <taxon>Bacteroidota</taxon>
        <taxon>Cytophagia</taxon>
        <taxon>Cytophagales</taxon>
        <taxon>Spirosomataceae</taxon>
        <taxon>Salmonirosea</taxon>
    </lineage>
</organism>